<evidence type="ECO:0000256" key="5">
    <source>
        <dbReference type="ARBA" id="ARBA00022840"/>
    </source>
</evidence>
<gene>
    <name evidence="7" type="primary">purM_13</name>
    <name evidence="7" type="ORF">GALL_518790</name>
</gene>
<organism evidence="7">
    <name type="scientific">mine drainage metagenome</name>
    <dbReference type="NCBI Taxonomy" id="410659"/>
    <lineage>
        <taxon>unclassified sequences</taxon>
        <taxon>metagenomes</taxon>
        <taxon>ecological metagenomes</taxon>
    </lineage>
</organism>
<dbReference type="EMBL" id="MLJW01006522">
    <property type="protein sequence ID" value="OIQ66550.1"/>
    <property type="molecule type" value="Genomic_DNA"/>
</dbReference>
<dbReference type="PANTHER" id="PTHR10520:SF12">
    <property type="entry name" value="TRIFUNCTIONAL PURINE BIOSYNTHETIC PROTEIN ADENOSINE-3"/>
    <property type="match status" value="1"/>
</dbReference>
<dbReference type="GO" id="GO:0046084">
    <property type="term" value="P:adenine biosynthetic process"/>
    <property type="evidence" value="ECO:0007669"/>
    <property type="project" value="TreeGrafter"/>
</dbReference>
<keyword evidence="5" id="KW-0067">ATP-binding</keyword>
<dbReference type="Pfam" id="PF02769">
    <property type="entry name" value="AIRS_C"/>
    <property type="match status" value="1"/>
</dbReference>
<dbReference type="AlphaFoldDB" id="A0A1J5P5S3"/>
<evidence type="ECO:0000256" key="3">
    <source>
        <dbReference type="ARBA" id="ARBA00022598"/>
    </source>
</evidence>
<evidence type="ECO:0000256" key="1">
    <source>
        <dbReference type="ARBA" id="ARBA00004686"/>
    </source>
</evidence>
<dbReference type="PANTHER" id="PTHR10520">
    <property type="entry name" value="TRIFUNCTIONAL PURINE BIOSYNTHETIC PROTEIN ADENOSINE-3-RELATED"/>
    <property type="match status" value="1"/>
</dbReference>
<dbReference type="GO" id="GO:0006189">
    <property type="term" value="P:'de novo' IMP biosynthetic process"/>
    <property type="evidence" value="ECO:0007669"/>
    <property type="project" value="UniProtKB-UniPathway"/>
</dbReference>
<dbReference type="EC" id="6.3.3.1" evidence="2"/>
<evidence type="ECO:0000259" key="6">
    <source>
        <dbReference type="Pfam" id="PF02769"/>
    </source>
</evidence>
<name>A0A1J5P5S3_9ZZZZ</name>
<protein>
    <recommendedName>
        <fullName evidence="2">phosphoribosylformylglycinamidine cyclo-ligase</fullName>
        <ecNumber evidence="2">6.3.3.1</ecNumber>
    </recommendedName>
</protein>
<evidence type="ECO:0000256" key="2">
    <source>
        <dbReference type="ARBA" id="ARBA00013047"/>
    </source>
</evidence>
<dbReference type="GO" id="GO:0004637">
    <property type="term" value="F:phosphoribosylamine-glycine ligase activity"/>
    <property type="evidence" value="ECO:0007669"/>
    <property type="project" value="TreeGrafter"/>
</dbReference>
<dbReference type="UniPathway" id="UPA00074">
    <property type="reaction ID" value="UER00129"/>
</dbReference>
<dbReference type="InterPro" id="IPR010918">
    <property type="entry name" value="PurM-like_C_dom"/>
</dbReference>
<evidence type="ECO:0000256" key="4">
    <source>
        <dbReference type="ARBA" id="ARBA00022741"/>
    </source>
</evidence>
<keyword evidence="3 7" id="KW-0436">Ligase</keyword>
<dbReference type="GO" id="GO:0005524">
    <property type="term" value="F:ATP binding"/>
    <property type="evidence" value="ECO:0007669"/>
    <property type="project" value="UniProtKB-KW"/>
</dbReference>
<sequence length="71" mass="7667">MPPLFAWLQQQGNVAEDEMLRTFNCGIGMAVIVAAEDAARAQALLAAEGEQVFNIGAIRRRGDGEHQTIVV</sequence>
<dbReference type="InterPro" id="IPR004733">
    <property type="entry name" value="PurM_cligase"/>
</dbReference>
<comment type="caution">
    <text evidence="7">The sequence shown here is derived from an EMBL/GenBank/DDBJ whole genome shotgun (WGS) entry which is preliminary data.</text>
</comment>
<dbReference type="SUPFAM" id="SSF56042">
    <property type="entry name" value="PurM C-terminal domain-like"/>
    <property type="match status" value="1"/>
</dbReference>
<dbReference type="InterPro" id="IPR036676">
    <property type="entry name" value="PurM-like_C_sf"/>
</dbReference>
<comment type="pathway">
    <text evidence="1">Purine metabolism; IMP biosynthesis via de novo pathway; 5-amino-1-(5-phospho-D-ribosyl)imidazole from N(2)-formyl-N(1)-(5-phospho-D-ribosyl)glycinamide: step 2/2.</text>
</comment>
<dbReference type="GO" id="GO:0005829">
    <property type="term" value="C:cytosol"/>
    <property type="evidence" value="ECO:0007669"/>
    <property type="project" value="TreeGrafter"/>
</dbReference>
<reference evidence="7" key="1">
    <citation type="submission" date="2016-10" db="EMBL/GenBank/DDBJ databases">
        <title>Sequence of Gallionella enrichment culture.</title>
        <authorList>
            <person name="Poehlein A."/>
            <person name="Muehling M."/>
            <person name="Daniel R."/>
        </authorList>
    </citation>
    <scope>NUCLEOTIDE SEQUENCE</scope>
</reference>
<feature type="domain" description="PurM-like C-terminal" evidence="6">
    <location>
        <begin position="2"/>
        <end position="65"/>
    </location>
</feature>
<proteinExistence type="predicted"/>
<evidence type="ECO:0000313" key="7">
    <source>
        <dbReference type="EMBL" id="OIQ66550.1"/>
    </source>
</evidence>
<accession>A0A1J5P5S3</accession>
<dbReference type="Gene3D" id="3.90.650.10">
    <property type="entry name" value="PurM-like C-terminal domain"/>
    <property type="match status" value="1"/>
</dbReference>
<dbReference type="GO" id="GO:0004641">
    <property type="term" value="F:phosphoribosylformylglycinamidine cyclo-ligase activity"/>
    <property type="evidence" value="ECO:0007669"/>
    <property type="project" value="UniProtKB-EC"/>
</dbReference>
<keyword evidence="4" id="KW-0547">Nucleotide-binding</keyword>